<name>A0A7W7M3V9_9MICC</name>
<dbReference type="AlphaFoldDB" id="A0A7W7M3V9"/>
<organism evidence="1 2">
    <name type="scientific">Micrococcus cohnii</name>
    <dbReference type="NCBI Taxonomy" id="993416"/>
    <lineage>
        <taxon>Bacteria</taxon>
        <taxon>Bacillati</taxon>
        <taxon>Actinomycetota</taxon>
        <taxon>Actinomycetes</taxon>
        <taxon>Micrococcales</taxon>
        <taxon>Micrococcaceae</taxon>
        <taxon>Micrococcus</taxon>
    </lineage>
</organism>
<dbReference type="EMBL" id="JACHNA010000001">
    <property type="protein sequence ID" value="MBB4735963.1"/>
    <property type="molecule type" value="Genomic_DNA"/>
</dbReference>
<dbReference type="GO" id="GO:0016740">
    <property type="term" value="F:transferase activity"/>
    <property type="evidence" value="ECO:0007669"/>
    <property type="project" value="UniProtKB-KW"/>
</dbReference>
<evidence type="ECO:0000313" key="1">
    <source>
        <dbReference type="EMBL" id="MBB4735963.1"/>
    </source>
</evidence>
<keyword evidence="2" id="KW-1185">Reference proteome</keyword>
<evidence type="ECO:0000313" key="2">
    <source>
        <dbReference type="Proteomes" id="UP000540191"/>
    </source>
</evidence>
<dbReference type="Gene3D" id="3.40.50.2000">
    <property type="entry name" value="Glycogen Phosphorylase B"/>
    <property type="match status" value="1"/>
</dbReference>
<comment type="caution">
    <text evidence="1">The sequence shown here is derived from an EMBL/GenBank/DDBJ whole genome shotgun (WGS) entry which is preliminary data.</text>
</comment>
<dbReference type="Proteomes" id="UP000540191">
    <property type="component" value="Unassembled WGS sequence"/>
</dbReference>
<sequence>MTDETGRDDRPASVTCVSVGPEGHGVVRHGRAVARALRGLGLDVQERHAPDAAAFGLLGPELAAVVRAGGTVHVDVTDALFGASPDAAADLLTATLPPGAAVTLHDVPQPAEGADRFRRRAAAYTRIARHAADVVVSSEHERRLLTDIVDVPARVVPLPVDDRRDQAAADDRTDAAGLLPEELSGLGQDVVVFGFLYPGKGHREAIDALAVLAARDAGAGLPGPGEGRMPAAPRRVTALGPVADGHDDLVEALRAHAAANGLRFRVTGRVPDDLLDAALRAAGVPVAAHRNVSASGSLNSWIGAGRRVVVPEGRYTAEMERLRPGTLRLVAGDGPEALAEAIAEAAADPGRTRLGPEVRLAPGPRECARLLAGPWDAAARRERP</sequence>
<reference evidence="1 2" key="1">
    <citation type="submission" date="2020-08" db="EMBL/GenBank/DDBJ databases">
        <title>Sequencing the genomes of 1000 actinobacteria strains.</title>
        <authorList>
            <person name="Klenk H.-P."/>
        </authorList>
    </citation>
    <scope>NUCLEOTIDE SEQUENCE [LARGE SCALE GENOMIC DNA]</scope>
    <source>
        <strain evidence="1 2">DSM 23974</strain>
    </source>
</reference>
<protein>
    <submittedName>
        <fullName evidence="1">Glycosyltransferase involved in cell wall biosynthesis</fullName>
    </submittedName>
</protein>
<gene>
    <name evidence="1" type="ORF">HDA30_001471</name>
</gene>
<accession>A0A7W7M3V9</accession>
<proteinExistence type="predicted"/>
<keyword evidence="1" id="KW-0808">Transferase</keyword>
<dbReference type="SUPFAM" id="SSF53756">
    <property type="entry name" value="UDP-Glycosyltransferase/glycogen phosphorylase"/>
    <property type="match status" value="1"/>
</dbReference>
<dbReference type="RefSeq" id="WP_184241526.1">
    <property type="nucleotide sequence ID" value="NZ_JACHNA010000001.1"/>
</dbReference>